<evidence type="ECO:0000256" key="16">
    <source>
        <dbReference type="ARBA" id="ARBA00049428"/>
    </source>
</evidence>
<comment type="catalytic activity">
    <reaction evidence="14">
        <text>13-(9Z-octadecenoyloxy)-octadecanoate + H2O = 13-hydroxy-octadecanoate + (9Z)-octadecenoate + H(+)</text>
        <dbReference type="Rhea" id="RHEA:52064"/>
        <dbReference type="ChEBI" id="CHEBI:15377"/>
        <dbReference type="ChEBI" id="CHEBI:15378"/>
        <dbReference type="ChEBI" id="CHEBI:30823"/>
        <dbReference type="ChEBI" id="CHEBI:136303"/>
        <dbReference type="ChEBI" id="CHEBI:136304"/>
    </reaction>
    <physiologicalReaction direction="left-to-right" evidence="14">
        <dbReference type="Rhea" id="RHEA:52065"/>
    </physiologicalReaction>
</comment>
<gene>
    <name evidence="18" type="ORF">TCNE_LOCUS1354</name>
</gene>
<dbReference type="GO" id="GO:0012505">
    <property type="term" value="C:endomembrane system"/>
    <property type="evidence" value="ECO:0007669"/>
    <property type="project" value="UniProtKB-SubCell"/>
</dbReference>
<comment type="catalytic activity">
    <reaction evidence="11">
        <text>12-(9Z-octadecenoyloxy)-octadecanoate + H2O = 12-hydroxyoctadecanoate + (9Z)-octadecenoate + H(+)</text>
        <dbReference type="Rhea" id="RHEA:52060"/>
        <dbReference type="ChEBI" id="CHEBI:15377"/>
        <dbReference type="ChEBI" id="CHEBI:15378"/>
        <dbReference type="ChEBI" id="CHEBI:30823"/>
        <dbReference type="ChEBI" id="CHEBI:84201"/>
        <dbReference type="ChEBI" id="CHEBI:136302"/>
    </reaction>
    <physiologicalReaction direction="left-to-right" evidence="11">
        <dbReference type="Rhea" id="RHEA:52061"/>
    </physiologicalReaction>
</comment>
<comment type="similarity">
    <text evidence="3">Belongs to the AIG1 family.</text>
</comment>
<feature type="transmembrane region" description="Helical" evidence="17">
    <location>
        <begin position="14"/>
        <end position="34"/>
    </location>
</feature>
<comment type="catalytic activity">
    <reaction evidence="7">
        <text>12-hexadecanoyloxy-octadecanoate + H2O = 12-hydroxyoctadecanoate + hexadecanoate + H(+)</text>
        <dbReference type="Rhea" id="RHEA:52056"/>
        <dbReference type="ChEBI" id="CHEBI:7896"/>
        <dbReference type="ChEBI" id="CHEBI:15377"/>
        <dbReference type="ChEBI" id="CHEBI:15378"/>
        <dbReference type="ChEBI" id="CHEBI:83677"/>
        <dbReference type="ChEBI" id="CHEBI:84201"/>
    </reaction>
    <physiologicalReaction direction="left-to-right" evidence="7">
        <dbReference type="Rhea" id="RHEA:52057"/>
    </physiologicalReaction>
</comment>
<comment type="catalytic activity">
    <reaction evidence="8">
        <text>13-octadecanoyloxy-octadecanoate + H2O = 13-hydroxy-octadecanoate + octadecanoate + H(+)</text>
        <dbReference type="Rhea" id="RHEA:52084"/>
        <dbReference type="ChEBI" id="CHEBI:15377"/>
        <dbReference type="ChEBI" id="CHEBI:15378"/>
        <dbReference type="ChEBI" id="CHEBI:25629"/>
        <dbReference type="ChEBI" id="CHEBI:136304"/>
        <dbReference type="ChEBI" id="CHEBI:136335"/>
    </reaction>
    <physiologicalReaction direction="left-to-right" evidence="8">
        <dbReference type="Rhea" id="RHEA:52085"/>
    </physiologicalReaction>
</comment>
<evidence type="ECO:0000256" key="8">
    <source>
        <dbReference type="ARBA" id="ARBA00047427"/>
    </source>
</evidence>
<dbReference type="AlphaFoldDB" id="A0A3P7FBP1"/>
<evidence type="ECO:0000256" key="7">
    <source>
        <dbReference type="ARBA" id="ARBA00047368"/>
    </source>
</evidence>
<comment type="subcellular location">
    <subcellularLocation>
        <location evidence="2">Endomembrane system</location>
        <topology evidence="2">Multi-pass membrane protein</topology>
    </subcellularLocation>
</comment>
<keyword evidence="4 17" id="KW-0812">Transmembrane</keyword>
<comment type="catalytic activity">
    <reaction evidence="10">
        <text>12-octadecanoyloxy-octadecanoate + H2O = 12-hydroxyoctadecanoate + octadecanoate + H(+)</text>
        <dbReference type="Rhea" id="RHEA:52080"/>
        <dbReference type="ChEBI" id="CHEBI:15377"/>
        <dbReference type="ChEBI" id="CHEBI:15378"/>
        <dbReference type="ChEBI" id="CHEBI:25629"/>
        <dbReference type="ChEBI" id="CHEBI:84201"/>
        <dbReference type="ChEBI" id="CHEBI:136330"/>
    </reaction>
    <physiologicalReaction direction="left-to-right" evidence="10">
        <dbReference type="Rhea" id="RHEA:52081"/>
    </physiologicalReaction>
</comment>
<dbReference type="InterPro" id="IPR006838">
    <property type="entry name" value="ADTRP_AIG1"/>
</dbReference>
<evidence type="ECO:0000256" key="10">
    <source>
        <dbReference type="ARBA" id="ARBA00048680"/>
    </source>
</evidence>
<evidence type="ECO:0000256" key="12">
    <source>
        <dbReference type="ARBA" id="ARBA00048800"/>
    </source>
</evidence>
<dbReference type="EMBL" id="UYWY01000976">
    <property type="protein sequence ID" value="VDM26017.1"/>
    <property type="molecule type" value="Genomic_DNA"/>
</dbReference>
<evidence type="ECO:0000256" key="6">
    <source>
        <dbReference type="ARBA" id="ARBA00023136"/>
    </source>
</evidence>
<comment type="catalytic activity">
    <reaction evidence="13">
        <text>9-octadecanoyloxy-octadecanoate + H2O = 9-hydroxy-octadecanoate + octadecanoate + H(+)</text>
        <dbReference type="Rhea" id="RHEA:52096"/>
        <dbReference type="ChEBI" id="CHEBI:15377"/>
        <dbReference type="ChEBI" id="CHEBI:15378"/>
        <dbReference type="ChEBI" id="CHEBI:25629"/>
        <dbReference type="ChEBI" id="CHEBI:136286"/>
        <dbReference type="ChEBI" id="CHEBI:136373"/>
    </reaction>
    <physiologicalReaction direction="left-to-right" evidence="13">
        <dbReference type="Rhea" id="RHEA:52097"/>
    </physiologicalReaction>
</comment>
<evidence type="ECO:0000256" key="9">
    <source>
        <dbReference type="ARBA" id="ARBA00047863"/>
    </source>
</evidence>
<sequence length="113" mass="12923">MIILSANCHADQVYFHYCVTASCQYILYLLLVIYSTWRDRFRCNHVSQHKTHDVHVVHAISGYWAYGILAQLPAVLRTIFILACAAVLYLAFLVGDTFNALCHSLFDNKVARD</sequence>
<comment type="catalytic activity">
    <reaction evidence="16">
        <text>12-(9Z-hexadecenoyloxy)-octadecanoate + H2O = 12-hydroxyoctadecanoate + (9Z)-hexadecenoate + H(+)</text>
        <dbReference type="Rhea" id="RHEA:52072"/>
        <dbReference type="ChEBI" id="CHEBI:15377"/>
        <dbReference type="ChEBI" id="CHEBI:15378"/>
        <dbReference type="ChEBI" id="CHEBI:32372"/>
        <dbReference type="ChEBI" id="CHEBI:84201"/>
        <dbReference type="ChEBI" id="CHEBI:136312"/>
    </reaction>
    <physiologicalReaction direction="left-to-right" evidence="16">
        <dbReference type="Rhea" id="RHEA:52073"/>
    </physiologicalReaction>
</comment>
<keyword evidence="5 17" id="KW-1133">Transmembrane helix</keyword>
<evidence type="ECO:0000256" key="15">
    <source>
        <dbReference type="ARBA" id="ARBA00049322"/>
    </source>
</evidence>
<name>A0A3P7FBP1_TOXCA</name>
<accession>A0A3P7FBP1</accession>
<dbReference type="GO" id="GO:0016020">
    <property type="term" value="C:membrane"/>
    <property type="evidence" value="ECO:0007669"/>
    <property type="project" value="InterPro"/>
</dbReference>
<evidence type="ECO:0000256" key="14">
    <source>
        <dbReference type="ARBA" id="ARBA00049296"/>
    </source>
</evidence>
<dbReference type="Pfam" id="PF04750">
    <property type="entry name" value="Far-17a_AIG1"/>
    <property type="match status" value="1"/>
</dbReference>
<evidence type="ECO:0000256" key="4">
    <source>
        <dbReference type="ARBA" id="ARBA00022692"/>
    </source>
</evidence>
<reference evidence="18" key="1">
    <citation type="submission" date="2018-11" db="EMBL/GenBank/DDBJ databases">
        <authorList>
            <consortium name="Pathogen Informatics"/>
        </authorList>
    </citation>
    <scope>NUCLEOTIDE SEQUENCE [LARGE SCALE GENOMIC DNA]</scope>
</reference>
<comment type="catalytic activity">
    <reaction evidence="9">
        <text>9-hexadecanoyloxy-octadecanoate + H2O = 9-hydroxy-octadecanoate + hexadecanoate + H(+)</text>
        <dbReference type="Rhea" id="RHEA:52052"/>
        <dbReference type="ChEBI" id="CHEBI:7896"/>
        <dbReference type="ChEBI" id="CHEBI:15377"/>
        <dbReference type="ChEBI" id="CHEBI:15378"/>
        <dbReference type="ChEBI" id="CHEBI:83670"/>
        <dbReference type="ChEBI" id="CHEBI:136286"/>
    </reaction>
    <physiologicalReaction direction="left-to-right" evidence="9">
        <dbReference type="Rhea" id="RHEA:52053"/>
    </physiologicalReaction>
</comment>
<evidence type="ECO:0000256" key="13">
    <source>
        <dbReference type="ARBA" id="ARBA00049221"/>
    </source>
</evidence>
<evidence type="ECO:0000256" key="5">
    <source>
        <dbReference type="ARBA" id="ARBA00022989"/>
    </source>
</evidence>
<evidence type="ECO:0000256" key="3">
    <source>
        <dbReference type="ARBA" id="ARBA00009300"/>
    </source>
</evidence>
<keyword evidence="6 17" id="KW-0472">Membrane</keyword>
<proteinExistence type="inferred from homology"/>
<comment type="catalytic activity">
    <reaction evidence="1">
        <text>9-(9Z-hexadecenoyloxy)-octadecanoate + H2O = (9Z)-hexadecenoate + 9-hydroxy-octadecanoate + H(+)</text>
        <dbReference type="Rhea" id="RHEA:52068"/>
        <dbReference type="ChEBI" id="CHEBI:15377"/>
        <dbReference type="ChEBI" id="CHEBI:15378"/>
        <dbReference type="ChEBI" id="CHEBI:32372"/>
        <dbReference type="ChEBI" id="CHEBI:136286"/>
        <dbReference type="ChEBI" id="CHEBI:136309"/>
    </reaction>
    <physiologicalReaction direction="left-to-right" evidence="1">
        <dbReference type="Rhea" id="RHEA:52069"/>
    </physiologicalReaction>
</comment>
<evidence type="ECO:0000256" key="2">
    <source>
        <dbReference type="ARBA" id="ARBA00004127"/>
    </source>
</evidence>
<comment type="catalytic activity">
    <reaction evidence="12">
        <text>9-(9Z-octadecenoyloxy)-octadecanoate + H2O = 9-hydroxy-octadecanoate + (9Z)-octadecenoate + H(+)</text>
        <dbReference type="Rhea" id="RHEA:52048"/>
        <dbReference type="ChEBI" id="CHEBI:15377"/>
        <dbReference type="ChEBI" id="CHEBI:15378"/>
        <dbReference type="ChEBI" id="CHEBI:30823"/>
        <dbReference type="ChEBI" id="CHEBI:136282"/>
        <dbReference type="ChEBI" id="CHEBI:136286"/>
    </reaction>
    <physiologicalReaction direction="left-to-right" evidence="12">
        <dbReference type="Rhea" id="RHEA:52049"/>
    </physiologicalReaction>
</comment>
<protein>
    <submittedName>
        <fullName evidence="18">Uncharacterized protein</fullName>
    </submittedName>
</protein>
<evidence type="ECO:0000256" key="1">
    <source>
        <dbReference type="ARBA" id="ARBA00000923"/>
    </source>
</evidence>
<evidence type="ECO:0000313" key="18">
    <source>
        <dbReference type="EMBL" id="VDM26017.1"/>
    </source>
</evidence>
<feature type="transmembrane region" description="Helical" evidence="17">
    <location>
        <begin position="79"/>
        <end position="102"/>
    </location>
</feature>
<comment type="catalytic activity">
    <reaction evidence="15">
        <text>13-(9Z-hexadecenoyloxy)-octadecanoate + H2O = 13-hydroxy-octadecanoate + (9Z)-hexadecenoate + H(+)</text>
        <dbReference type="Rhea" id="RHEA:52076"/>
        <dbReference type="ChEBI" id="CHEBI:15377"/>
        <dbReference type="ChEBI" id="CHEBI:15378"/>
        <dbReference type="ChEBI" id="CHEBI:32372"/>
        <dbReference type="ChEBI" id="CHEBI:136304"/>
        <dbReference type="ChEBI" id="CHEBI:136315"/>
    </reaction>
    <physiologicalReaction direction="left-to-right" evidence="15">
        <dbReference type="Rhea" id="RHEA:52077"/>
    </physiologicalReaction>
</comment>
<evidence type="ECO:0000256" key="17">
    <source>
        <dbReference type="SAM" id="Phobius"/>
    </source>
</evidence>
<organism evidence="18">
    <name type="scientific">Toxocara canis</name>
    <name type="common">Canine roundworm</name>
    <dbReference type="NCBI Taxonomy" id="6265"/>
    <lineage>
        <taxon>Eukaryota</taxon>
        <taxon>Metazoa</taxon>
        <taxon>Ecdysozoa</taxon>
        <taxon>Nematoda</taxon>
        <taxon>Chromadorea</taxon>
        <taxon>Rhabditida</taxon>
        <taxon>Spirurina</taxon>
        <taxon>Ascaridomorpha</taxon>
        <taxon>Ascaridoidea</taxon>
        <taxon>Toxocaridae</taxon>
        <taxon>Toxocara</taxon>
    </lineage>
</organism>
<evidence type="ECO:0000256" key="11">
    <source>
        <dbReference type="ARBA" id="ARBA00048701"/>
    </source>
</evidence>